<feature type="compositionally biased region" description="Basic and acidic residues" evidence="1">
    <location>
        <begin position="72"/>
        <end position="85"/>
    </location>
</feature>
<feature type="region of interest" description="Disordered" evidence="1">
    <location>
        <begin position="71"/>
        <end position="139"/>
    </location>
</feature>
<gene>
    <name evidence="3" type="ORF">ACFQRB_09960</name>
</gene>
<evidence type="ECO:0000313" key="3">
    <source>
        <dbReference type="EMBL" id="MFC7136734.1"/>
    </source>
</evidence>
<protein>
    <submittedName>
        <fullName evidence="3">Uncharacterized protein</fullName>
    </submittedName>
</protein>
<keyword evidence="2" id="KW-0812">Transmembrane</keyword>
<organism evidence="3 4">
    <name type="scientific">Halobaculum litoreum</name>
    <dbReference type="NCBI Taxonomy" id="3031998"/>
    <lineage>
        <taxon>Archaea</taxon>
        <taxon>Methanobacteriati</taxon>
        <taxon>Methanobacteriota</taxon>
        <taxon>Stenosarchaea group</taxon>
        <taxon>Halobacteria</taxon>
        <taxon>Halobacteriales</taxon>
        <taxon>Haloferacaceae</taxon>
        <taxon>Halobaculum</taxon>
    </lineage>
</organism>
<evidence type="ECO:0000256" key="1">
    <source>
        <dbReference type="SAM" id="MobiDB-lite"/>
    </source>
</evidence>
<dbReference type="EMBL" id="JBHSZG010000001">
    <property type="protein sequence ID" value="MFC7136734.1"/>
    <property type="molecule type" value="Genomic_DNA"/>
</dbReference>
<reference evidence="3 4" key="1">
    <citation type="journal article" date="2019" name="Int. J. Syst. Evol. Microbiol.">
        <title>The Global Catalogue of Microorganisms (GCM) 10K type strain sequencing project: providing services to taxonomists for standard genome sequencing and annotation.</title>
        <authorList>
            <consortium name="The Broad Institute Genomics Platform"/>
            <consortium name="The Broad Institute Genome Sequencing Center for Infectious Disease"/>
            <person name="Wu L."/>
            <person name="Ma J."/>
        </authorList>
    </citation>
    <scope>NUCLEOTIDE SEQUENCE [LARGE SCALE GENOMIC DNA]</scope>
    <source>
        <strain evidence="3 4">DT92</strain>
    </source>
</reference>
<feature type="transmembrane region" description="Helical" evidence="2">
    <location>
        <begin position="37"/>
        <end position="57"/>
    </location>
</feature>
<dbReference type="Proteomes" id="UP001596368">
    <property type="component" value="Unassembled WGS sequence"/>
</dbReference>
<evidence type="ECO:0000256" key="2">
    <source>
        <dbReference type="SAM" id="Phobius"/>
    </source>
</evidence>
<keyword evidence="2" id="KW-0472">Membrane</keyword>
<feature type="transmembrane region" description="Helical" evidence="2">
    <location>
        <begin position="175"/>
        <end position="204"/>
    </location>
</feature>
<dbReference type="AlphaFoldDB" id="A0ABD5XXH5"/>
<keyword evidence="2" id="KW-1133">Transmembrane helix</keyword>
<sequence length="241" mass="25273">MVSTRFLGVISTSMLVVGALSIGQVLHLTVVTGQVGFTATPVVVYGVAGVVAIAIGYRARRPVAEEYALTSDARERGEHERRRADAAGADDASPDSPTGADDAFDPAMSPLGDAEPGDAERARREGATTRPSRAESARVRAVCHRVARELRAGTNTVDVRMSVRTRIPESVKGPLGVVSLAVMILGLVVGYIFTMIGVTLYFGLNGIEGISTGESVLVVATGLVCLVAGYFGWKGFIGFAY</sequence>
<keyword evidence="4" id="KW-1185">Reference proteome</keyword>
<feature type="transmembrane region" description="Helical" evidence="2">
    <location>
        <begin position="216"/>
        <end position="233"/>
    </location>
</feature>
<proteinExistence type="predicted"/>
<accession>A0ABD5XXH5</accession>
<feature type="compositionally biased region" description="Basic and acidic residues" evidence="1">
    <location>
        <begin position="118"/>
        <end position="138"/>
    </location>
</feature>
<name>A0ABD5XXH5_9EURY</name>
<comment type="caution">
    <text evidence="3">The sequence shown here is derived from an EMBL/GenBank/DDBJ whole genome shotgun (WGS) entry which is preliminary data.</text>
</comment>
<evidence type="ECO:0000313" key="4">
    <source>
        <dbReference type="Proteomes" id="UP001596368"/>
    </source>
</evidence>